<dbReference type="AlphaFoldDB" id="A0A834XKW5"/>
<gene>
    <name evidence="3" type="ORF">HCN44_007642</name>
</gene>
<evidence type="ECO:0000313" key="3">
    <source>
        <dbReference type="EMBL" id="KAF7988148.1"/>
    </source>
</evidence>
<sequence>MADTNSRHGVRGIVTRNEPSDWGKQRALAARGATVALVIGVIAFLLQGAVTFTPAWGYFGAPYGRQSEHGYFGPWKVCQTLTYERERCGTDVSRFRPNQSVQLGGIAAAGASIFLAIFVLLAVLQLSMASSAKRTVISYSSALIGKVTLATLATCLAIVAAGLFALQTDDRANSFEITRGEGFYMQLGSIALSFGVLVSSIYEGIYSRRGGDPTKLRDVADMRSTTINNPGYREGGHHHPRNGGSISMTDASGKPYSGSTGNGSMASVTTSVGSTASPLRSSLKKPKPLGIQNPGFSSHSPTLTRNGSQKKVRIQTHSTEV</sequence>
<keyword evidence="2" id="KW-0812">Transmembrane</keyword>
<feature type="transmembrane region" description="Helical" evidence="2">
    <location>
        <begin position="183"/>
        <end position="202"/>
    </location>
</feature>
<dbReference type="EMBL" id="JACMRX010000006">
    <property type="protein sequence ID" value="KAF7988148.1"/>
    <property type="molecule type" value="Genomic_DNA"/>
</dbReference>
<name>A0A834XKW5_APHGI</name>
<proteinExistence type="predicted"/>
<evidence type="ECO:0000256" key="2">
    <source>
        <dbReference type="SAM" id="Phobius"/>
    </source>
</evidence>
<evidence type="ECO:0000313" key="4">
    <source>
        <dbReference type="Proteomes" id="UP000639338"/>
    </source>
</evidence>
<feature type="transmembrane region" description="Helical" evidence="2">
    <location>
        <begin position="136"/>
        <end position="163"/>
    </location>
</feature>
<dbReference type="Gene3D" id="1.20.140.150">
    <property type="match status" value="1"/>
</dbReference>
<feature type="transmembrane region" description="Helical" evidence="2">
    <location>
        <begin position="103"/>
        <end position="124"/>
    </location>
</feature>
<organism evidence="3 4">
    <name type="scientific">Aphidius gifuensis</name>
    <name type="common">Parasitoid wasp</name>
    <dbReference type="NCBI Taxonomy" id="684658"/>
    <lineage>
        <taxon>Eukaryota</taxon>
        <taxon>Metazoa</taxon>
        <taxon>Ecdysozoa</taxon>
        <taxon>Arthropoda</taxon>
        <taxon>Hexapoda</taxon>
        <taxon>Insecta</taxon>
        <taxon>Pterygota</taxon>
        <taxon>Neoptera</taxon>
        <taxon>Endopterygota</taxon>
        <taxon>Hymenoptera</taxon>
        <taxon>Apocrita</taxon>
        <taxon>Ichneumonoidea</taxon>
        <taxon>Braconidae</taxon>
        <taxon>Aphidiinae</taxon>
        <taxon>Aphidius</taxon>
    </lineage>
</organism>
<keyword evidence="2" id="KW-0472">Membrane</keyword>
<dbReference type="OrthoDB" id="6420920at2759"/>
<accession>A0A834XKW5</accession>
<reference evidence="3 4" key="1">
    <citation type="submission" date="2020-08" db="EMBL/GenBank/DDBJ databases">
        <title>Aphidius gifuensis genome sequencing and assembly.</title>
        <authorList>
            <person name="Du Z."/>
        </authorList>
    </citation>
    <scope>NUCLEOTIDE SEQUENCE [LARGE SCALE GENOMIC DNA]</scope>
    <source>
        <strain evidence="3">YNYX2018</strain>
        <tissue evidence="3">Adults</tissue>
    </source>
</reference>
<comment type="caution">
    <text evidence="3">The sequence shown here is derived from an EMBL/GenBank/DDBJ whole genome shotgun (WGS) entry which is preliminary data.</text>
</comment>
<keyword evidence="4" id="KW-1185">Reference proteome</keyword>
<feature type="compositionally biased region" description="Polar residues" evidence="1">
    <location>
        <begin position="294"/>
        <end position="307"/>
    </location>
</feature>
<protein>
    <submittedName>
        <fullName evidence="3">Uncharacterized protein</fullName>
    </submittedName>
</protein>
<feature type="region of interest" description="Disordered" evidence="1">
    <location>
        <begin position="225"/>
        <end position="321"/>
    </location>
</feature>
<dbReference type="Proteomes" id="UP000639338">
    <property type="component" value="Unassembled WGS sequence"/>
</dbReference>
<evidence type="ECO:0000256" key="1">
    <source>
        <dbReference type="SAM" id="MobiDB-lite"/>
    </source>
</evidence>
<feature type="transmembrane region" description="Helical" evidence="2">
    <location>
        <begin position="34"/>
        <end position="59"/>
    </location>
</feature>
<feature type="compositionally biased region" description="Low complexity" evidence="1">
    <location>
        <begin position="263"/>
        <end position="277"/>
    </location>
</feature>
<keyword evidence="2" id="KW-1133">Transmembrane helix</keyword>